<evidence type="ECO:0000259" key="7">
    <source>
        <dbReference type="Pfam" id="PF01974"/>
    </source>
</evidence>
<gene>
    <name evidence="8" type="ORF">PGLA1383_LOCUS22522</name>
    <name evidence="9" type="ORF">PGLA1383_LOCUS48144</name>
    <name evidence="10" type="ORF">PGLA2088_LOCUS38116</name>
</gene>
<accession>A0A813L030</accession>
<dbReference type="PANTHER" id="PTHR13070:SF0">
    <property type="entry name" value="TRNA-SPLICING ENDONUCLEASE SUBUNIT SEN34"/>
    <property type="match status" value="1"/>
</dbReference>
<reference evidence="10" key="1">
    <citation type="submission" date="2021-02" db="EMBL/GenBank/DDBJ databases">
        <authorList>
            <person name="Dougan E. K."/>
            <person name="Rhodes N."/>
            <person name="Thang M."/>
            <person name="Chan C."/>
        </authorList>
    </citation>
    <scope>NUCLEOTIDE SEQUENCE</scope>
</reference>
<dbReference type="Proteomes" id="UP000654075">
    <property type="component" value="Unassembled WGS sequence"/>
</dbReference>
<feature type="domain" description="tRNA intron endonuclease catalytic" evidence="7">
    <location>
        <begin position="170"/>
        <end position="250"/>
    </location>
</feature>
<sequence>MLTGIADDDAPRLPSASGENACNPSLNMAGSHIPLRVSGNGSNSVREDAAIHSGPDALQHSTDSLSTLRSRSRSPAAWLRQKKGGAQPEAEPEDTHCSVAFTFDVAEHLRLRQSGRCPLLGLPMGTLPSNPQQNAQLGAPFVYSPNPQLDLELRGSQKEERAPLAGSKNAAVLADLSQRGYFVVSGLRHGFDFVVYEGDPVRHHGSYFVVVADSQQSIPPRQLVLWHRLAAAAHKTALLATLSITGTVRYLVISGEER</sequence>
<keyword evidence="12" id="KW-1185">Reference proteome</keyword>
<feature type="region of interest" description="Disordered" evidence="6">
    <location>
        <begin position="1"/>
        <end position="94"/>
    </location>
</feature>
<dbReference type="OrthoDB" id="48041at2759"/>
<dbReference type="OMA" id="NHRHHLD"/>
<feature type="compositionally biased region" description="Polar residues" evidence="6">
    <location>
        <begin position="17"/>
        <end position="28"/>
    </location>
</feature>
<keyword evidence="4" id="KW-0456">Lyase</keyword>
<evidence type="ECO:0000313" key="9">
    <source>
        <dbReference type="EMBL" id="CAE8632161.1"/>
    </source>
</evidence>
<dbReference type="Pfam" id="PF01974">
    <property type="entry name" value="tRNA_int_endo"/>
    <property type="match status" value="1"/>
</dbReference>
<dbReference type="EC" id="4.6.1.16" evidence="2"/>
<evidence type="ECO:0000313" key="12">
    <source>
        <dbReference type="Proteomes" id="UP000654075"/>
    </source>
</evidence>
<dbReference type="Gene3D" id="3.40.1350.10">
    <property type="match status" value="1"/>
</dbReference>
<dbReference type="GO" id="GO:0005634">
    <property type="term" value="C:nucleus"/>
    <property type="evidence" value="ECO:0007669"/>
    <property type="project" value="UniProtKB-ARBA"/>
</dbReference>
<evidence type="ECO:0000256" key="3">
    <source>
        <dbReference type="ARBA" id="ARBA00022694"/>
    </source>
</evidence>
<dbReference type="GO" id="GO:0000213">
    <property type="term" value="F:tRNA-intron lyase activity"/>
    <property type="evidence" value="ECO:0007669"/>
    <property type="project" value="UniProtKB-EC"/>
</dbReference>
<dbReference type="InterPro" id="IPR006677">
    <property type="entry name" value="tRNA_intron_Endonuc_cat-like"/>
</dbReference>
<comment type="caution">
    <text evidence="10">The sequence shown here is derived from an EMBL/GenBank/DDBJ whole genome shotgun (WGS) entry which is preliminary data.</text>
</comment>
<dbReference type="InterPro" id="IPR011856">
    <property type="entry name" value="tRNA_endonuc-like_dom_sf"/>
</dbReference>
<evidence type="ECO:0000256" key="5">
    <source>
        <dbReference type="ARBA" id="ARBA00034031"/>
    </source>
</evidence>
<dbReference type="GO" id="GO:0000379">
    <property type="term" value="P:tRNA-type intron splice site recognition and cleavage"/>
    <property type="evidence" value="ECO:0007669"/>
    <property type="project" value="TreeGrafter"/>
</dbReference>
<evidence type="ECO:0000313" key="10">
    <source>
        <dbReference type="EMBL" id="CAE8714645.1"/>
    </source>
</evidence>
<dbReference type="EMBL" id="CAJNNV010016340">
    <property type="protein sequence ID" value="CAE8604358.1"/>
    <property type="molecule type" value="Genomic_DNA"/>
</dbReference>
<evidence type="ECO:0000256" key="6">
    <source>
        <dbReference type="SAM" id="MobiDB-lite"/>
    </source>
</evidence>
<evidence type="ECO:0000256" key="2">
    <source>
        <dbReference type="ARBA" id="ARBA00012573"/>
    </source>
</evidence>
<dbReference type="EMBL" id="CAJNNW010032661">
    <property type="protein sequence ID" value="CAE8714645.1"/>
    <property type="molecule type" value="Genomic_DNA"/>
</dbReference>
<dbReference type="GO" id="GO:0003676">
    <property type="term" value="F:nucleic acid binding"/>
    <property type="evidence" value="ECO:0007669"/>
    <property type="project" value="InterPro"/>
</dbReference>
<dbReference type="InterPro" id="IPR036167">
    <property type="entry name" value="tRNA_intron_Endo_cat-like_sf"/>
</dbReference>
<evidence type="ECO:0000313" key="11">
    <source>
        <dbReference type="Proteomes" id="UP000626109"/>
    </source>
</evidence>
<comment type="similarity">
    <text evidence="1">Belongs to the tRNA-intron endonuclease family.</text>
</comment>
<dbReference type="AlphaFoldDB" id="A0A813L030"/>
<organism evidence="10 11">
    <name type="scientific">Polarella glacialis</name>
    <name type="common">Dinoflagellate</name>
    <dbReference type="NCBI Taxonomy" id="89957"/>
    <lineage>
        <taxon>Eukaryota</taxon>
        <taxon>Sar</taxon>
        <taxon>Alveolata</taxon>
        <taxon>Dinophyceae</taxon>
        <taxon>Suessiales</taxon>
        <taxon>Suessiaceae</taxon>
        <taxon>Polarella</taxon>
    </lineage>
</organism>
<evidence type="ECO:0000256" key="4">
    <source>
        <dbReference type="ARBA" id="ARBA00023239"/>
    </source>
</evidence>
<dbReference type="SUPFAM" id="SSF53032">
    <property type="entry name" value="tRNA-intron endonuclease catalytic domain-like"/>
    <property type="match status" value="1"/>
</dbReference>
<name>A0A813L030_POLGL</name>
<protein>
    <recommendedName>
        <fullName evidence="2">tRNA-intron lyase</fullName>
        <ecNumber evidence="2">4.6.1.16</ecNumber>
    </recommendedName>
</protein>
<dbReference type="CDD" id="cd22363">
    <property type="entry name" value="tRNA-intron_lyase_C"/>
    <property type="match status" value="1"/>
</dbReference>
<evidence type="ECO:0000256" key="1">
    <source>
        <dbReference type="ARBA" id="ARBA00008078"/>
    </source>
</evidence>
<comment type="catalytic activity">
    <reaction evidence="5">
        <text>pretRNA = a 3'-half-tRNA molecule with a 5'-OH end + a 5'-half-tRNA molecule with a 2',3'-cyclic phosphate end + an intron with a 2',3'-cyclic phosphate and a 5'-hydroxyl terminus.</text>
        <dbReference type="EC" id="4.6.1.16"/>
    </reaction>
</comment>
<evidence type="ECO:0000313" key="8">
    <source>
        <dbReference type="EMBL" id="CAE8604358.1"/>
    </source>
</evidence>
<dbReference type="PANTHER" id="PTHR13070">
    <property type="entry name" value="TRNA-SPLICING ENDONUCLEASE SUBUNIT SEN34-RELATED"/>
    <property type="match status" value="1"/>
</dbReference>
<dbReference type="EMBL" id="CAJNNV010030323">
    <property type="protein sequence ID" value="CAE8632161.1"/>
    <property type="molecule type" value="Genomic_DNA"/>
</dbReference>
<proteinExistence type="inferred from homology"/>
<keyword evidence="3" id="KW-0819">tRNA processing</keyword>
<dbReference type="Proteomes" id="UP000626109">
    <property type="component" value="Unassembled WGS sequence"/>
</dbReference>